<accession>A0A915E7W8</accession>
<proteinExistence type="predicted"/>
<keyword evidence="3" id="KW-1185">Reference proteome</keyword>
<feature type="transmembrane region" description="Helical" evidence="1">
    <location>
        <begin position="74"/>
        <end position="96"/>
    </location>
</feature>
<evidence type="ECO:0000256" key="2">
    <source>
        <dbReference type="SAM" id="SignalP"/>
    </source>
</evidence>
<keyword evidence="1" id="KW-0812">Transmembrane</keyword>
<protein>
    <submittedName>
        <fullName evidence="4">Uncharacterized protein</fullName>
    </submittedName>
</protein>
<organism evidence="3 4">
    <name type="scientific">Ditylenchus dipsaci</name>
    <dbReference type="NCBI Taxonomy" id="166011"/>
    <lineage>
        <taxon>Eukaryota</taxon>
        <taxon>Metazoa</taxon>
        <taxon>Ecdysozoa</taxon>
        <taxon>Nematoda</taxon>
        <taxon>Chromadorea</taxon>
        <taxon>Rhabditida</taxon>
        <taxon>Tylenchina</taxon>
        <taxon>Tylenchomorpha</taxon>
        <taxon>Sphaerularioidea</taxon>
        <taxon>Anguinidae</taxon>
        <taxon>Anguininae</taxon>
        <taxon>Ditylenchus</taxon>
    </lineage>
</organism>
<dbReference type="PANTHER" id="PTHR40288">
    <property type="entry name" value="PROTEIN CBG16535-RELATED"/>
    <property type="match status" value="1"/>
</dbReference>
<sequence length="201" mass="23080">MFAVAEIFFVALSFLQHVYSWWKFSHVFYCRSAISNDATVEQRFLAYDIVIFDFGLMHRVLGTNECVANYLDGGYMRCSWCLQHASSLMILLLALGCMPTPIWLLWPALLLQSSYVLGMSILTMATLPKLLEALGGLSDQQLNTAFCIYTIAFCLNWMFTFVLWHYYWGIEAKYSTTTDTAKWTTKNMKTLENLHAPVDDV</sequence>
<name>A0A915E7W8_9BILA</name>
<feature type="transmembrane region" description="Helical" evidence="1">
    <location>
        <begin position="146"/>
        <end position="167"/>
    </location>
</feature>
<keyword evidence="2" id="KW-0732">Signal</keyword>
<keyword evidence="1" id="KW-0472">Membrane</keyword>
<dbReference type="WBParaSite" id="jg3284">
    <property type="protein sequence ID" value="jg3284"/>
    <property type="gene ID" value="jg3284"/>
</dbReference>
<evidence type="ECO:0000313" key="3">
    <source>
        <dbReference type="Proteomes" id="UP000887574"/>
    </source>
</evidence>
<keyword evidence="1" id="KW-1133">Transmembrane helix</keyword>
<reference evidence="4" key="1">
    <citation type="submission" date="2022-11" db="UniProtKB">
        <authorList>
            <consortium name="WormBaseParasite"/>
        </authorList>
    </citation>
    <scope>IDENTIFICATION</scope>
</reference>
<dbReference type="PANTHER" id="PTHR40288:SF1">
    <property type="entry name" value="EXPERA DOMAIN-CONTAINING PROTEIN"/>
    <property type="match status" value="1"/>
</dbReference>
<feature type="signal peptide" evidence="2">
    <location>
        <begin position="1"/>
        <end position="20"/>
    </location>
</feature>
<dbReference type="Proteomes" id="UP000887574">
    <property type="component" value="Unplaced"/>
</dbReference>
<dbReference type="AlphaFoldDB" id="A0A915E7W8"/>
<evidence type="ECO:0000256" key="1">
    <source>
        <dbReference type="SAM" id="Phobius"/>
    </source>
</evidence>
<feature type="chain" id="PRO_5037939978" evidence="2">
    <location>
        <begin position="21"/>
        <end position="201"/>
    </location>
</feature>
<evidence type="ECO:0000313" key="4">
    <source>
        <dbReference type="WBParaSite" id="jg3284"/>
    </source>
</evidence>